<name>A0A6L9EGB6_9FLAO</name>
<proteinExistence type="predicted"/>
<reference evidence="2 3" key="1">
    <citation type="submission" date="2020-01" db="EMBL/GenBank/DDBJ databases">
        <title>Bacteria diversity of Porities sp.</title>
        <authorList>
            <person name="Wang G."/>
        </authorList>
    </citation>
    <scope>NUCLEOTIDE SEQUENCE [LARGE SCALE GENOMIC DNA]</scope>
    <source>
        <strain evidence="2 3">R33</strain>
    </source>
</reference>
<dbReference type="Pfam" id="PF13474">
    <property type="entry name" value="SnoaL_3"/>
    <property type="match status" value="1"/>
</dbReference>
<dbReference type="InterPro" id="IPR037401">
    <property type="entry name" value="SnoaL-like"/>
</dbReference>
<evidence type="ECO:0000313" key="3">
    <source>
        <dbReference type="Proteomes" id="UP000475249"/>
    </source>
</evidence>
<protein>
    <recommendedName>
        <fullName evidence="1">SnoaL-like domain-containing protein</fullName>
    </recommendedName>
</protein>
<comment type="caution">
    <text evidence="2">The sequence shown here is derived from an EMBL/GenBank/DDBJ whole genome shotgun (WGS) entry which is preliminary data.</text>
</comment>
<dbReference type="AlphaFoldDB" id="A0A6L9EGB6"/>
<keyword evidence="3" id="KW-1185">Reference proteome</keyword>
<dbReference type="EMBL" id="WXYO01000007">
    <property type="protein sequence ID" value="NAS13558.1"/>
    <property type="molecule type" value="Genomic_DNA"/>
</dbReference>
<dbReference type="SUPFAM" id="SSF54427">
    <property type="entry name" value="NTF2-like"/>
    <property type="match status" value="1"/>
</dbReference>
<dbReference type="RefSeq" id="WP_161436592.1">
    <property type="nucleotide sequence ID" value="NZ_WXYO01000007.1"/>
</dbReference>
<dbReference type="Proteomes" id="UP000475249">
    <property type="component" value="Unassembled WGS sequence"/>
</dbReference>
<gene>
    <name evidence="2" type="ORF">GTQ38_16215</name>
</gene>
<dbReference type="InterPro" id="IPR032710">
    <property type="entry name" value="NTF2-like_dom_sf"/>
</dbReference>
<evidence type="ECO:0000259" key="1">
    <source>
        <dbReference type="Pfam" id="PF13474"/>
    </source>
</evidence>
<dbReference type="Gene3D" id="3.10.450.50">
    <property type="match status" value="1"/>
</dbReference>
<organism evidence="2 3">
    <name type="scientific">Poritiphilus flavus</name>
    <dbReference type="NCBI Taxonomy" id="2697053"/>
    <lineage>
        <taxon>Bacteria</taxon>
        <taxon>Pseudomonadati</taxon>
        <taxon>Bacteroidota</taxon>
        <taxon>Flavobacteriia</taxon>
        <taxon>Flavobacteriales</taxon>
        <taxon>Flavobacteriaceae</taxon>
        <taxon>Poritiphilus</taxon>
    </lineage>
</organism>
<evidence type="ECO:0000313" key="2">
    <source>
        <dbReference type="EMBL" id="NAS13558.1"/>
    </source>
</evidence>
<sequence length="161" mass="17730">MRSLFAIALSICLFSCSSPQKEKPLDKEAVTAEVRQMLKDYHAAMAEGGLLAEFDYLDESEDFFWVPPGYSSALTYDSVRTILEQNAKTLDKIKLEWESLQVLPLSSTLANYTGIVRSTSKDTAGIQTTVAIIESGTLIKRSDGWKLLSGQSALLPETSDN</sequence>
<feature type="domain" description="SnoaL-like" evidence="1">
    <location>
        <begin position="34"/>
        <end position="151"/>
    </location>
</feature>
<accession>A0A6L9EGB6</accession>